<dbReference type="OrthoDB" id="6921368at2"/>
<dbReference type="RefSeq" id="WP_011463363.1">
    <property type="nucleotide sequence ID" value="NC_007908.1"/>
</dbReference>
<dbReference type="Proteomes" id="UP000008332">
    <property type="component" value="Chromosome"/>
</dbReference>
<dbReference type="SUPFAM" id="SSF52540">
    <property type="entry name" value="P-loop containing nucleoside triphosphate hydrolases"/>
    <property type="match status" value="1"/>
</dbReference>
<dbReference type="AlphaFoldDB" id="Q21ZK9"/>
<gene>
    <name evidence="2" type="ordered locus">Rfer_1053</name>
</gene>
<organism evidence="2 3">
    <name type="scientific">Albidiferax ferrireducens (strain ATCC BAA-621 / DSM 15236 / T118)</name>
    <name type="common">Rhodoferax ferrireducens</name>
    <dbReference type="NCBI Taxonomy" id="338969"/>
    <lineage>
        <taxon>Bacteria</taxon>
        <taxon>Pseudomonadati</taxon>
        <taxon>Pseudomonadota</taxon>
        <taxon>Betaproteobacteria</taxon>
        <taxon>Burkholderiales</taxon>
        <taxon>Comamonadaceae</taxon>
        <taxon>Rhodoferax</taxon>
    </lineage>
</organism>
<dbReference type="eggNOG" id="COG1474">
    <property type="taxonomic scope" value="Bacteria"/>
</dbReference>
<dbReference type="GO" id="GO:0016887">
    <property type="term" value="F:ATP hydrolysis activity"/>
    <property type="evidence" value="ECO:0007669"/>
    <property type="project" value="InterPro"/>
</dbReference>
<name>Q21ZK9_ALBFT</name>
<keyword evidence="3" id="KW-1185">Reference proteome</keyword>
<accession>Q21ZK9</accession>
<evidence type="ECO:0000259" key="1">
    <source>
        <dbReference type="Pfam" id="PF13401"/>
    </source>
</evidence>
<reference evidence="3" key="1">
    <citation type="submission" date="2006-02" db="EMBL/GenBank/DDBJ databases">
        <title>Complete sequence of chromosome of Rhodoferax ferrireducens DSM 15236.</title>
        <authorList>
            <person name="Copeland A."/>
            <person name="Lucas S."/>
            <person name="Lapidus A."/>
            <person name="Barry K."/>
            <person name="Detter J.C."/>
            <person name="Glavina del Rio T."/>
            <person name="Hammon N."/>
            <person name="Israni S."/>
            <person name="Pitluck S."/>
            <person name="Brettin T."/>
            <person name="Bruce D."/>
            <person name="Han C."/>
            <person name="Tapia R."/>
            <person name="Gilna P."/>
            <person name="Kiss H."/>
            <person name="Schmutz J."/>
            <person name="Larimer F."/>
            <person name="Land M."/>
            <person name="Kyrpides N."/>
            <person name="Ivanova N."/>
            <person name="Richardson P."/>
        </authorList>
    </citation>
    <scope>NUCLEOTIDE SEQUENCE [LARGE SCALE GENOMIC DNA]</scope>
    <source>
        <strain evidence="3">ATCC BAA-621 / DSM 15236 / T118</strain>
    </source>
</reference>
<sequence>MSRYISRYQLTAGQAAKRFSDIEQLAIPLNLTGRHLLPEFELLCGGLKKIFLCSTQDKEILLQFLALGEAHAAIHYPSTLAHVKGINAKLPWGDTTCPATMLTGLAGTGKSELLKALNRLLGNESFLDLPGHDRVPLVPGWFMNVKEGSSPNSLLLPWIEQKKVVSKCNKVDSTEEYQRKDLNLPRLAELSRRVAFRDGVCIISIDEFQFISKSTSANSLATNLLLRLLAIGPRLIFGANYSLAHRLDARGQEDRQRLLARRIYLKPENLCSPDGIRLLKEYFKILPMDFTLDAIAVAQQVQDYTFGIKRLVVDLLAISWVHAKKSGGVKANVTTDDLRCAFLSRDFCANRVDVEILQRQEIEKRQIRRDLWDPFFSEQQDNVFEVVPAISAFEKRVEERRLDSFLTPNERLGFDAIKKLVGATPKEANVVPMNPLKRSKQGLADALRLLND</sequence>
<evidence type="ECO:0000313" key="2">
    <source>
        <dbReference type="EMBL" id="ABD68794.1"/>
    </source>
</evidence>
<dbReference type="HOGENOM" id="CLU_605306_0_0_4"/>
<dbReference type="InterPro" id="IPR049945">
    <property type="entry name" value="AAA_22"/>
</dbReference>
<dbReference type="InterPro" id="IPR027417">
    <property type="entry name" value="P-loop_NTPase"/>
</dbReference>
<protein>
    <recommendedName>
        <fullName evidence="1">ORC1/DEAH AAA+ ATPase domain-containing protein</fullName>
    </recommendedName>
</protein>
<feature type="domain" description="ORC1/DEAH AAA+ ATPase" evidence="1">
    <location>
        <begin position="96"/>
        <end position="221"/>
    </location>
</feature>
<dbReference type="KEGG" id="rfr:Rfer_1053"/>
<dbReference type="EMBL" id="CP000267">
    <property type="protein sequence ID" value="ABD68794.1"/>
    <property type="molecule type" value="Genomic_DNA"/>
</dbReference>
<dbReference type="Pfam" id="PF13401">
    <property type="entry name" value="AAA_22"/>
    <property type="match status" value="1"/>
</dbReference>
<dbReference type="STRING" id="338969.Rfer_1053"/>
<proteinExistence type="predicted"/>
<evidence type="ECO:0000313" key="3">
    <source>
        <dbReference type="Proteomes" id="UP000008332"/>
    </source>
</evidence>